<dbReference type="Gene3D" id="3.40.1030.10">
    <property type="entry name" value="Nucleoside phosphorylase/phosphoribosyltransferase catalytic domain"/>
    <property type="match status" value="1"/>
</dbReference>
<dbReference type="Pfam" id="PF02885">
    <property type="entry name" value="Glycos_trans_3N"/>
    <property type="match status" value="1"/>
</dbReference>
<sequence>MEQPFTKFIRLLGKGQRGARSLTETEAEEALGLILAGAVRPEQIGAFLSLVRLKEETAEEVAGMVRALRHSLPLGPKVLVDLDWASYAGKRRQLPWYVLSALLLAERGIRVLMHGLEQVEAERRSVSDALKALGIPRAYSLDEAADSMVKTG</sequence>
<evidence type="ECO:0000313" key="4">
    <source>
        <dbReference type="EMBL" id="EQD47585.1"/>
    </source>
</evidence>
<protein>
    <submittedName>
        <fullName evidence="4">Anthranilate phosphoribosyltransferase</fullName>
    </submittedName>
</protein>
<dbReference type="GO" id="GO:0000162">
    <property type="term" value="P:L-tryptophan biosynthetic process"/>
    <property type="evidence" value="ECO:0007669"/>
    <property type="project" value="InterPro"/>
</dbReference>
<dbReference type="GO" id="GO:0005829">
    <property type="term" value="C:cytosol"/>
    <property type="evidence" value="ECO:0007669"/>
    <property type="project" value="TreeGrafter"/>
</dbReference>
<dbReference type="SUPFAM" id="SSF47648">
    <property type="entry name" value="Nucleoside phosphorylase/phosphoribosyltransferase N-terminal domain"/>
    <property type="match status" value="1"/>
</dbReference>
<proteinExistence type="predicted"/>
<dbReference type="AlphaFoldDB" id="T1AZS9"/>
<dbReference type="SUPFAM" id="SSF52418">
    <property type="entry name" value="Nucleoside phosphorylase/phosphoribosyltransferase catalytic domain"/>
    <property type="match status" value="1"/>
</dbReference>
<dbReference type="PANTHER" id="PTHR43285:SF2">
    <property type="entry name" value="ANTHRANILATE PHOSPHORIBOSYLTRANSFERASE"/>
    <property type="match status" value="1"/>
</dbReference>
<feature type="non-terminal residue" evidence="4">
    <location>
        <position position="152"/>
    </location>
</feature>
<evidence type="ECO:0000259" key="3">
    <source>
        <dbReference type="Pfam" id="PF02885"/>
    </source>
</evidence>
<keyword evidence="2 4" id="KW-0808">Transferase</keyword>
<accession>T1AZS9</accession>
<comment type="caution">
    <text evidence="4">The sequence shown here is derived from an EMBL/GenBank/DDBJ whole genome shotgun (WGS) entry which is preliminary data.</text>
</comment>
<dbReference type="InterPro" id="IPR035902">
    <property type="entry name" value="Nuc_phospho_transferase"/>
</dbReference>
<reference evidence="4" key="2">
    <citation type="journal article" date="2014" name="ISME J.">
        <title>Microbial stratification in low pH oxic and suboxic macroscopic growths along an acid mine drainage.</title>
        <authorList>
            <person name="Mendez-Garcia C."/>
            <person name="Mesa V."/>
            <person name="Sprenger R.R."/>
            <person name="Richter M."/>
            <person name="Diez M.S."/>
            <person name="Solano J."/>
            <person name="Bargiela R."/>
            <person name="Golyshina O.V."/>
            <person name="Manteca A."/>
            <person name="Ramos J.L."/>
            <person name="Gallego J.R."/>
            <person name="Llorente I."/>
            <person name="Martins Dos Santos V.A."/>
            <person name="Jensen O.N."/>
            <person name="Pelaez A.I."/>
            <person name="Sanchez J."/>
            <person name="Ferrer M."/>
        </authorList>
    </citation>
    <scope>NUCLEOTIDE SEQUENCE</scope>
</reference>
<dbReference type="InterPro" id="IPR005940">
    <property type="entry name" value="Anthranilate_Pribosyl_Tfrase"/>
</dbReference>
<organism evidence="4">
    <name type="scientific">mine drainage metagenome</name>
    <dbReference type="NCBI Taxonomy" id="410659"/>
    <lineage>
        <taxon>unclassified sequences</taxon>
        <taxon>metagenomes</taxon>
        <taxon>ecological metagenomes</taxon>
    </lineage>
</organism>
<keyword evidence="1 4" id="KW-0328">Glycosyltransferase</keyword>
<reference evidence="4" key="1">
    <citation type="submission" date="2013-08" db="EMBL/GenBank/DDBJ databases">
        <authorList>
            <person name="Mendez C."/>
            <person name="Richter M."/>
            <person name="Ferrer M."/>
            <person name="Sanchez J."/>
        </authorList>
    </citation>
    <scope>NUCLEOTIDE SEQUENCE</scope>
</reference>
<dbReference type="GO" id="GO:0004048">
    <property type="term" value="F:anthranilate phosphoribosyltransferase activity"/>
    <property type="evidence" value="ECO:0007669"/>
    <property type="project" value="InterPro"/>
</dbReference>
<gene>
    <name evidence="4" type="ORF">B1A_14279</name>
</gene>
<dbReference type="EMBL" id="AUZX01010477">
    <property type="protein sequence ID" value="EQD47585.1"/>
    <property type="molecule type" value="Genomic_DNA"/>
</dbReference>
<name>T1AZS9_9ZZZZ</name>
<evidence type="ECO:0000256" key="2">
    <source>
        <dbReference type="ARBA" id="ARBA00022679"/>
    </source>
</evidence>
<feature type="domain" description="Glycosyl transferase family 3 N-terminal" evidence="3">
    <location>
        <begin position="9"/>
        <end position="71"/>
    </location>
</feature>
<dbReference type="PANTHER" id="PTHR43285">
    <property type="entry name" value="ANTHRANILATE PHOSPHORIBOSYLTRANSFERASE"/>
    <property type="match status" value="1"/>
</dbReference>
<dbReference type="InterPro" id="IPR036320">
    <property type="entry name" value="Glycosyl_Trfase_fam3_N_dom_sf"/>
</dbReference>
<dbReference type="InterPro" id="IPR017459">
    <property type="entry name" value="Glycosyl_Trfase_fam3_N_dom"/>
</dbReference>
<evidence type="ECO:0000256" key="1">
    <source>
        <dbReference type="ARBA" id="ARBA00022676"/>
    </source>
</evidence>
<dbReference type="Gene3D" id="1.20.970.10">
    <property type="entry name" value="Transferase, Pyrimidine Nucleoside Phosphorylase, Chain C"/>
    <property type="match status" value="1"/>
</dbReference>